<sequence length="410" mass="44456">MKNIQYTLSLLFTLIPASVSLAAGSNAWQSTPVTAITGLELKLSEPINGEMLSVLLSHDNSNNTNRLDAITIRQPFDGSDVSPPTRIDFSPNLFALGEICVENNQAYIPYIKDFNVGVIKYDGLNFSSLTIPATMTNNYDNANCAVTNDGIFILTHDLTDQETEIFKSTNSGVSYNMFGNYNSVGPFSGGIREFITADYDSGLAMTVSQMNTGMVRSTRFFTSDAFPVFDHVNLTMLMQPTGFTFVKESSGGINGDHMSFSFNGDGQAELFNIPTANPAAFTMTHLGPINSMGSQFNFQGGSGYSVPDLDGNPMVHQVMWGNLYEINHDMSPPTFTVDSDYPLMGIGGPVDGCVIKQMRGNDIIEIEGLIIGPTVGPGGTSLYLKRLEADPIFAGRFELTPTIIYDADCP</sequence>
<dbReference type="EMBL" id="SNZB01000001">
    <property type="protein sequence ID" value="TDR23486.1"/>
    <property type="molecule type" value="Genomic_DNA"/>
</dbReference>
<protein>
    <submittedName>
        <fullName evidence="2">Uncharacterized protein</fullName>
    </submittedName>
</protein>
<gene>
    <name evidence="2" type="ORF">C8D91_0348</name>
</gene>
<proteinExistence type="predicted"/>
<organism evidence="2 3">
    <name type="scientific">Marinicella litoralis</name>
    <dbReference type="NCBI Taxonomy" id="644220"/>
    <lineage>
        <taxon>Bacteria</taxon>
        <taxon>Pseudomonadati</taxon>
        <taxon>Pseudomonadota</taxon>
        <taxon>Gammaproteobacteria</taxon>
        <taxon>Lysobacterales</taxon>
        <taxon>Marinicellaceae</taxon>
        <taxon>Marinicella</taxon>
    </lineage>
</organism>
<dbReference type="Proteomes" id="UP000295724">
    <property type="component" value="Unassembled WGS sequence"/>
</dbReference>
<feature type="signal peptide" evidence="1">
    <location>
        <begin position="1"/>
        <end position="22"/>
    </location>
</feature>
<evidence type="ECO:0000313" key="2">
    <source>
        <dbReference type="EMBL" id="TDR23486.1"/>
    </source>
</evidence>
<evidence type="ECO:0000313" key="3">
    <source>
        <dbReference type="Proteomes" id="UP000295724"/>
    </source>
</evidence>
<keyword evidence="3" id="KW-1185">Reference proteome</keyword>
<comment type="caution">
    <text evidence="2">The sequence shown here is derived from an EMBL/GenBank/DDBJ whole genome shotgun (WGS) entry which is preliminary data.</text>
</comment>
<feature type="chain" id="PRO_5020915282" evidence="1">
    <location>
        <begin position="23"/>
        <end position="410"/>
    </location>
</feature>
<name>A0A4R6XUI9_9GAMM</name>
<accession>A0A4R6XUI9</accession>
<dbReference type="AlphaFoldDB" id="A0A4R6XUI9"/>
<keyword evidence="1" id="KW-0732">Signal</keyword>
<evidence type="ECO:0000256" key="1">
    <source>
        <dbReference type="SAM" id="SignalP"/>
    </source>
</evidence>
<reference evidence="2 3" key="1">
    <citation type="submission" date="2019-03" db="EMBL/GenBank/DDBJ databases">
        <title>Genomic Encyclopedia of Type Strains, Phase IV (KMG-IV): sequencing the most valuable type-strain genomes for metagenomic binning, comparative biology and taxonomic classification.</title>
        <authorList>
            <person name="Goeker M."/>
        </authorList>
    </citation>
    <scope>NUCLEOTIDE SEQUENCE [LARGE SCALE GENOMIC DNA]</scope>
    <source>
        <strain evidence="2 3">DSM 25488</strain>
    </source>
</reference>
<dbReference type="RefSeq" id="WP_099017876.1">
    <property type="nucleotide sequence ID" value="NZ_NIHB01000001.1"/>
</dbReference>